<evidence type="ECO:0008006" key="3">
    <source>
        <dbReference type="Google" id="ProtNLM"/>
    </source>
</evidence>
<accession>A0A364LFG3</accession>
<proteinExistence type="predicted"/>
<evidence type="ECO:0000313" key="2">
    <source>
        <dbReference type="Proteomes" id="UP000249458"/>
    </source>
</evidence>
<dbReference type="AlphaFoldDB" id="A0A364LFG3"/>
<gene>
    <name evidence="1" type="ORF">B1207_15355</name>
</gene>
<protein>
    <recommendedName>
        <fullName evidence="3">TenA family transcriptional regulator</fullName>
    </recommendedName>
</protein>
<name>A0A364LFG3_9GAMM</name>
<comment type="caution">
    <text evidence="1">The sequence shown here is derived from an EMBL/GenBank/DDBJ whole genome shotgun (WGS) entry which is preliminary data.</text>
</comment>
<dbReference type="EMBL" id="MVJN01000015">
    <property type="protein sequence ID" value="RAP34652.1"/>
    <property type="molecule type" value="Genomic_DNA"/>
</dbReference>
<dbReference type="RefSeq" id="WP_112220755.1">
    <property type="nucleotide sequence ID" value="NZ_MVJN01000015.1"/>
</dbReference>
<evidence type="ECO:0000313" key="1">
    <source>
        <dbReference type="EMBL" id="RAP34652.1"/>
    </source>
</evidence>
<dbReference type="Pfam" id="PF14518">
    <property type="entry name" value="Haem_oxygenas_2"/>
    <property type="match status" value="1"/>
</dbReference>
<sequence>MGMYERLQEESSEARQKFMSVPFIKGLLSGPDDLLSLMQVVGKDGLKDIYINFLLDSYQHVRMATTIYAMAGARVAEENKQVRIWLLNHAVDEYGHHQWIANDLKVLGVDTSALETRKQSVHADCLVAWLYYIAYIGNPMSILADSFVIEGLSQLFASQASEILQSELSLPDEALTYLARHGIADQGHMDELKELINENVTKESDYQDMLQCAKVEFELYSKMMLQLDDSGVL</sequence>
<organism evidence="1 2">
    <name type="scientific">Legionella quinlivanii</name>
    <dbReference type="NCBI Taxonomy" id="45073"/>
    <lineage>
        <taxon>Bacteria</taxon>
        <taxon>Pseudomonadati</taxon>
        <taxon>Pseudomonadota</taxon>
        <taxon>Gammaproteobacteria</taxon>
        <taxon>Legionellales</taxon>
        <taxon>Legionellaceae</taxon>
        <taxon>Legionella</taxon>
    </lineage>
</organism>
<dbReference type="Gene3D" id="1.20.910.10">
    <property type="entry name" value="Heme oxygenase-like"/>
    <property type="match status" value="1"/>
</dbReference>
<dbReference type="Proteomes" id="UP000249458">
    <property type="component" value="Unassembled WGS sequence"/>
</dbReference>
<dbReference type="SUPFAM" id="SSF48613">
    <property type="entry name" value="Heme oxygenase-like"/>
    <property type="match status" value="1"/>
</dbReference>
<reference evidence="1 2" key="1">
    <citation type="submission" date="2017-02" db="EMBL/GenBank/DDBJ databases">
        <title>Legionella quilivanii strain from human: case report and whole genome sequencing analysis.</title>
        <authorList>
            <person name="Lalancette C."/>
            <person name="Leduc J.-M."/>
            <person name="Levesque S."/>
            <person name="Fournier E."/>
            <person name="Saoud J."/>
            <person name="Faucher S.P."/>
            <person name="Bernard K."/>
            <person name="Martineau C."/>
            <person name="Longtin J."/>
        </authorList>
    </citation>
    <scope>NUCLEOTIDE SEQUENCE [LARGE SCALE GENOMIC DNA]</scope>
    <source>
        <strain evidence="1 2">ID143958</strain>
    </source>
</reference>
<dbReference type="InterPro" id="IPR016084">
    <property type="entry name" value="Haem_Oase-like_multi-hlx"/>
</dbReference>